<dbReference type="InterPro" id="IPR029061">
    <property type="entry name" value="THDP-binding"/>
</dbReference>
<reference evidence="7" key="1">
    <citation type="submission" date="2021-01" db="EMBL/GenBank/DDBJ databases">
        <title>Whole genome shotgun sequence of Sinosporangium siamense NBRC 109515.</title>
        <authorList>
            <person name="Komaki H."/>
            <person name="Tamura T."/>
        </authorList>
    </citation>
    <scope>NUCLEOTIDE SEQUENCE</scope>
    <source>
        <strain evidence="7">NBRC 109515</strain>
    </source>
</reference>
<dbReference type="InterPro" id="IPR005475">
    <property type="entry name" value="Transketolase-like_Pyr-bd"/>
</dbReference>
<accession>A0A919RHW8</accession>
<evidence type="ECO:0000259" key="6">
    <source>
        <dbReference type="SMART" id="SM00861"/>
    </source>
</evidence>
<gene>
    <name evidence="7" type="ORF">Ssi02_25070</name>
</gene>
<dbReference type="Pfam" id="PF02780">
    <property type="entry name" value="Transketolase_C"/>
    <property type="match status" value="1"/>
</dbReference>
<dbReference type="GO" id="GO:0007584">
    <property type="term" value="P:response to nutrient"/>
    <property type="evidence" value="ECO:0007669"/>
    <property type="project" value="TreeGrafter"/>
</dbReference>
<dbReference type="InterPro" id="IPR001017">
    <property type="entry name" value="DH_E1"/>
</dbReference>
<keyword evidence="3" id="KW-0560">Oxidoreductase</keyword>
<dbReference type="EMBL" id="BOOW01000015">
    <property type="protein sequence ID" value="GII92276.1"/>
    <property type="molecule type" value="Genomic_DNA"/>
</dbReference>
<keyword evidence="2" id="KW-0816">Tricarboxylic acid cycle</keyword>
<dbReference type="SUPFAM" id="SSF52518">
    <property type="entry name" value="Thiamin diphosphate-binding fold (THDP-binding)"/>
    <property type="match status" value="2"/>
</dbReference>
<dbReference type="GO" id="GO:0009083">
    <property type="term" value="P:branched-chain amino acid catabolic process"/>
    <property type="evidence" value="ECO:0007669"/>
    <property type="project" value="TreeGrafter"/>
</dbReference>
<name>A0A919RHW8_9ACTN</name>
<dbReference type="InterPro" id="IPR009014">
    <property type="entry name" value="Transketo_C/PFOR_II"/>
</dbReference>
<comment type="cofactor">
    <cofactor evidence="1">
        <name>thiamine diphosphate</name>
        <dbReference type="ChEBI" id="CHEBI:58937"/>
    </cofactor>
</comment>
<dbReference type="PANTHER" id="PTHR42980">
    <property type="entry name" value="2-OXOISOVALERATE DEHYDROGENASE SUBUNIT BETA-RELATED"/>
    <property type="match status" value="1"/>
</dbReference>
<dbReference type="GO" id="GO:0004591">
    <property type="term" value="F:oxoglutarate dehydrogenase (succinyl-transferring) activity"/>
    <property type="evidence" value="ECO:0007669"/>
    <property type="project" value="UniProtKB-EC"/>
</dbReference>
<keyword evidence="4" id="KW-0786">Thiamine pyrophosphate</keyword>
<proteinExistence type="predicted"/>
<organism evidence="7 8">
    <name type="scientific">Sinosporangium siamense</name>
    <dbReference type="NCBI Taxonomy" id="1367973"/>
    <lineage>
        <taxon>Bacteria</taxon>
        <taxon>Bacillati</taxon>
        <taxon>Actinomycetota</taxon>
        <taxon>Actinomycetes</taxon>
        <taxon>Streptosporangiales</taxon>
        <taxon>Streptosporangiaceae</taxon>
        <taxon>Sinosporangium</taxon>
    </lineage>
</organism>
<dbReference type="PANTHER" id="PTHR42980:SF1">
    <property type="entry name" value="2-OXOISOVALERATE DEHYDROGENASE SUBUNIT BETA, MITOCHONDRIAL"/>
    <property type="match status" value="1"/>
</dbReference>
<dbReference type="Pfam" id="PF00676">
    <property type="entry name" value="E1_dh"/>
    <property type="match status" value="1"/>
</dbReference>
<evidence type="ECO:0000313" key="7">
    <source>
        <dbReference type="EMBL" id="GII92276.1"/>
    </source>
</evidence>
<comment type="caution">
    <text evidence="7">The sequence shown here is derived from an EMBL/GenBank/DDBJ whole genome shotgun (WGS) entry which is preliminary data.</text>
</comment>
<dbReference type="GO" id="GO:0000287">
    <property type="term" value="F:magnesium ion binding"/>
    <property type="evidence" value="ECO:0007669"/>
    <property type="project" value="UniProtKB-ARBA"/>
</dbReference>
<dbReference type="Gene3D" id="3.40.50.920">
    <property type="match status" value="1"/>
</dbReference>
<evidence type="ECO:0000313" key="8">
    <source>
        <dbReference type="Proteomes" id="UP000606172"/>
    </source>
</evidence>
<dbReference type="SUPFAM" id="SSF52922">
    <property type="entry name" value="TK C-terminal domain-like"/>
    <property type="match status" value="1"/>
</dbReference>
<feature type="domain" description="Transketolase-like pyrimidine-binding" evidence="6">
    <location>
        <begin position="400"/>
        <end position="581"/>
    </location>
</feature>
<dbReference type="Gene3D" id="3.40.50.970">
    <property type="match status" value="2"/>
</dbReference>
<sequence>MARDSVETHFLEAVEALTPGVRRDPALPVRDGTGLTGARCRELFEHQLGSRILDVAARWLRAQGQGFYTIGSSGHEGNAAVAAALRATDPALLHYRSGAFYLTRSAMAGRLPEEGLRDVLLGLAATAEEPIAGGRHKVFGHPDLAVIPQTSTIASHLPRAVGVAFAIERAAKLGVPGAWPDDAIAVTSFGDASVNHASALTGFNTAAYAAYQGMRLPLLLVCEDNGLGISVRTPKGWVEAARHPALPYFSADGCDLADACDVARRAVEHVRTTRSPAYLHMRMVRLGGHAGSDVESGYRTRREIVADLELDPLLGTARLLVEAGVATPGELVHWYETTREHILKMAMESARRPKPVSAEQIMAPLSPRSPGKVAAAASVAAEQRARLKVFGELPEAEGRLTLSQAINRTLADAMLADPGILVFGEDVARKGGVYGVTRRLQRRFGGERVFDTHLDEQAILGLALGAGVSGLLPVPEIQYLAYLHNALDQIRGEAASLSFFSQGAFRNPMVVRVAGLAYQKGFGGHFHNDNAVAALRDIPGLVVAAPARPDDAAAMLRTCLAAARVDGTVGVFLEPIALYNTRDLFEEGDNGWLAPYIPPARWAETHVPIGRARSYGDGRDIAIVTFGNGVRMSLRAAVRLTSQGYGCRVLDLRWLRPLPIEDVMRAAELTGKVLIADETRRTGGVSEGIMAELLDAGFSGQIARVGSRDSFVPLGPSAGHVLLSEAEIEEAARKLLG</sequence>
<dbReference type="Pfam" id="PF02779">
    <property type="entry name" value="Transket_pyr"/>
    <property type="match status" value="1"/>
</dbReference>
<evidence type="ECO:0000256" key="1">
    <source>
        <dbReference type="ARBA" id="ARBA00001964"/>
    </source>
</evidence>
<dbReference type="InterPro" id="IPR033248">
    <property type="entry name" value="Transketolase_C"/>
</dbReference>
<evidence type="ECO:0000256" key="4">
    <source>
        <dbReference type="ARBA" id="ARBA00023052"/>
    </source>
</evidence>
<comment type="catalytic activity">
    <reaction evidence="5">
        <text>N(6)-[(R)-lipoyl]-L-lysyl-[protein] + 2-oxoglutarate + H(+) = N(6)-[(R)-S(8)-succinyldihydrolipoyl]-L-lysyl-[protein] + CO2</text>
        <dbReference type="Rhea" id="RHEA:12188"/>
        <dbReference type="Rhea" id="RHEA-COMP:10474"/>
        <dbReference type="Rhea" id="RHEA-COMP:20092"/>
        <dbReference type="ChEBI" id="CHEBI:15378"/>
        <dbReference type="ChEBI" id="CHEBI:16526"/>
        <dbReference type="ChEBI" id="CHEBI:16810"/>
        <dbReference type="ChEBI" id="CHEBI:83099"/>
        <dbReference type="ChEBI" id="CHEBI:83120"/>
        <dbReference type="EC" id="1.2.4.2"/>
    </reaction>
</comment>
<evidence type="ECO:0000256" key="3">
    <source>
        <dbReference type="ARBA" id="ARBA00023002"/>
    </source>
</evidence>
<dbReference type="RefSeq" id="WP_204024970.1">
    <property type="nucleotide sequence ID" value="NZ_BOOW01000015.1"/>
</dbReference>
<evidence type="ECO:0000256" key="5">
    <source>
        <dbReference type="ARBA" id="ARBA00051911"/>
    </source>
</evidence>
<keyword evidence="8" id="KW-1185">Reference proteome</keyword>
<evidence type="ECO:0000256" key="2">
    <source>
        <dbReference type="ARBA" id="ARBA00022532"/>
    </source>
</evidence>
<dbReference type="SMART" id="SM00861">
    <property type="entry name" value="Transket_pyr"/>
    <property type="match status" value="1"/>
</dbReference>
<protein>
    <submittedName>
        <fullName evidence="7">MFS transporter</fullName>
    </submittedName>
</protein>
<dbReference type="AlphaFoldDB" id="A0A919RHW8"/>
<dbReference type="Proteomes" id="UP000606172">
    <property type="component" value="Unassembled WGS sequence"/>
</dbReference>
<dbReference type="GO" id="GO:0006099">
    <property type="term" value="P:tricarboxylic acid cycle"/>
    <property type="evidence" value="ECO:0007669"/>
    <property type="project" value="UniProtKB-KW"/>
</dbReference>